<evidence type="ECO:0000313" key="2">
    <source>
        <dbReference type="EMBL" id="MED6153570.1"/>
    </source>
</evidence>
<feature type="region of interest" description="Disordered" evidence="1">
    <location>
        <begin position="44"/>
        <end position="85"/>
    </location>
</feature>
<dbReference type="EMBL" id="JASCZI010093960">
    <property type="protein sequence ID" value="MED6153570.1"/>
    <property type="molecule type" value="Genomic_DNA"/>
</dbReference>
<dbReference type="Proteomes" id="UP001341840">
    <property type="component" value="Unassembled WGS sequence"/>
</dbReference>
<evidence type="ECO:0000313" key="3">
    <source>
        <dbReference type="Proteomes" id="UP001341840"/>
    </source>
</evidence>
<organism evidence="2 3">
    <name type="scientific">Stylosanthes scabra</name>
    <dbReference type="NCBI Taxonomy" id="79078"/>
    <lineage>
        <taxon>Eukaryota</taxon>
        <taxon>Viridiplantae</taxon>
        <taxon>Streptophyta</taxon>
        <taxon>Embryophyta</taxon>
        <taxon>Tracheophyta</taxon>
        <taxon>Spermatophyta</taxon>
        <taxon>Magnoliopsida</taxon>
        <taxon>eudicotyledons</taxon>
        <taxon>Gunneridae</taxon>
        <taxon>Pentapetalae</taxon>
        <taxon>rosids</taxon>
        <taxon>fabids</taxon>
        <taxon>Fabales</taxon>
        <taxon>Fabaceae</taxon>
        <taxon>Papilionoideae</taxon>
        <taxon>50 kb inversion clade</taxon>
        <taxon>dalbergioids sensu lato</taxon>
        <taxon>Dalbergieae</taxon>
        <taxon>Pterocarpus clade</taxon>
        <taxon>Stylosanthes</taxon>
    </lineage>
</organism>
<feature type="compositionally biased region" description="Basic and acidic residues" evidence="1">
    <location>
        <begin position="44"/>
        <end position="66"/>
    </location>
</feature>
<sequence>MRRWLQRFLRCSLPNPPLLLLACCMYIHRHTPLINKKTHCERMNHEENKPFSDLEKTEKEEQKKPVEQSNDDNIGAGKDPLLKPGDNVDLGFMNTVDEVFGERVENSVELGFTNTIYEENLVKPSLSTYSSPSQVECTKLPVYTVG</sequence>
<accession>A0ABU6TXF6</accession>
<comment type="caution">
    <text evidence="2">The sequence shown here is derived from an EMBL/GenBank/DDBJ whole genome shotgun (WGS) entry which is preliminary data.</text>
</comment>
<protein>
    <submittedName>
        <fullName evidence="2">Uncharacterized protein</fullName>
    </submittedName>
</protein>
<gene>
    <name evidence="2" type="ORF">PIB30_103338</name>
</gene>
<name>A0ABU6TXF6_9FABA</name>
<reference evidence="2 3" key="1">
    <citation type="journal article" date="2023" name="Plants (Basel)">
        <title>Bridging the Gap: Combining Genomics and Transcriptomics Approaches to Understand Stylosanthes scabra, an Orphan Legume from the Brazilian Caatinga.</title>
        <authorList>
            <person name="Ferreira-Neto J.R.C."/>
            <person name="da Silva M.D."/>
            <person name="Binneck E."/>
            <person name="de Melo N.F."/>
            <person name="da Silva R.H."/>
            <person name="de Melo A.L.T.M."/>
            <person name="Pandolfi V."/>
            <person name="Bustamante F.O."/>
            <person name="Brasileiro-Vidal A.C."/>
            <person name="Benko-Iseppon A.M."/>
        </authorList>
    </citation>
    <scope>NUCLEOTIDE SEQUENCE [LARGE SCALE GENOMIC DNA]</scope>
    <source>
        <tissue evidence="2">Leaves</tissue>
    </source>
</reference>
<keyword evidence="3" id="KW-1185">Reference proteome</keyword>
<dbReference type="PROSITE" id="PS51257">
    <property type="entry name" value="PROKAR_LIPOPROTEIN"/>
    <property type="match status" value="1"/>
</dbReference>
<evidence type="ECO:0000256" key="1">
    <source>
        <dbReference type="SAM" id="MobiDB-lite"/>
    </source>
</evidence>
<proteinExistence type="predicted"/>